<evidence type="ECO:0000259" key="1">
    <source>
        <dbReference type="Pfam" id="PF01402"/>
    </source>
</evidence>
<comment type="caution">
    <text evidence="2">The sequence shown here is derived from an EMBL/GenBank/DDBJ whole genome shotgun (WGS) entry which is preliminary data.</text>
</comment>
<feature type="domain" description="Ribbon-helix-helix protein CopG" evidence="1">
    <location>
        <begin position="2"/>
        <end position="39"/>
    </location>
</feature>
<evidence type="ECO:0000313" key="3">
    <source>
        <dbReference type="Proteomes" id="UP000279275"/>
    </source>
</evidence>
<protein>
    <submittedName>
        <fullName evidence="2">CopG family transcriptional regulator</fullName>
    </submittedName>
</protein>
<dbReference type="Proteomes" id="UP000279275">
    <property type="component" value="Unassembled WGS sequence"/>
</dbReference>
<organism evidence="2 3">
    <name type="scientific">Nocardia stercoris</name>
    <dbReference type="NCBI Taxonomy" id="2483361"/>
    <lineage>
        <taxon>Bacteria</taxon>
        <taxon>Bacillati</taxon>
        <taxon>Actinomycetota</taxon>
        <taxon>Actinomycetes</taxon>
        <taxon>Mycobacteriales</taxon>
        <taxon>Nocardiaceae</taxon>
        <taxon>Nocardia</taxon>
    </lineage>
</organism>
<accession>A0A3M2L0S0</accession>
<dbReference type="InterPro" id="IPR010985">
    <property type="entry name" value="Ribbon_hlx_hlx"/>
</dbReference>
<dbReference type="EMBL" id="RFFH01000008">
    <property type="protein sequence ID" value="RMI30984.1"/>
    <property type="molecule type" value="Genomic_DNA"/>
</dbReference>
<keyword evidence="3" id="KW-1185">Reference proteome</keyword>
<gene>
    <name evidence="2" type="ORF">EBN03_20385</name>
</gene>
<dbReference type="AlphaFoldDB" id="A0A3M2L0S0"/>
<dbReference type="SUPFAM" id="SSF47598">
    <property type="entry name" value="Ribbon-helix-helix"/>
    <property type="match status" value="1"/>
</dbReference>
<dbReference type="OrthoDB" id="4286349at2"/>
<dbReference type="Pfam" id="PF01402">
    <property type="entry name" value="RHH_1"/>
    <property type="match status" value="1"/>
</dbReference>
<dbReference type="GO" id="GO:0006355">
    <property type="term" value="P:regulation of DNA-templated transcription"/>
    <property type="evidence" value="ECO:0007669"/>
    <property type="project" value="InterPro"/>
</dbReference>
<reference evidence="2 3" key="1">
    <citation type="submission" date="2018-10" db="EMBL/GenBank/DDBJ databases">
        <title>Isolation from cow dung.</title>
        <authorList>
            <person name="Ling L."/>
        </authorList>
    </citation>
    <scope>NUCLEOTIDE SEQUENCE [LARGE SCALE GENOMIC DNA]</scope>
    <source>
        <strain evidence="2 3">NEAU-LL90</strain>
    </source>
</reference>
<name>A0A3M2L0S0_9NOCA</name>
<evidence type="ECO:0000313" key="2">
    <source>
        <dbReference type="EMBL" id="RMI30984.1"/>
    </source>
</evidence>
<sequence length="74" mass="8412">MKRTTIKLPDDLDSRVRHEAARREMTVSEWTREAIAAHLPNDGARHFGAAGAGRSGRSDISERIEEILRGEWDR</sequence>
<dbReference type="InterPro" id="IPR002145">
    <property type="entry name" value="CopG"/>
</dbReference>
<proteinExistence type="predicted"/>
<dbReference type="CDD" id="cd21631">
    <property type="entry name" value="RHH_CopG_NikR-like"/>
    <property type="match status" value="1"/>
</dbReference>